<dbReference type="Proteomes" id="UP001372834">
    <property type="component" value="Unassembled WGS sequence"/>
</dbReference>
<dbReference type="EMBL" id="JAWJWE010000003">
    <property type="protein sequence ID" value="KAK6639053.1"/>
    <property type="molecule type" value="Genomic_DNA"/>
</dbReference>
<feature type="signal peptide" evidence="3">
    <location>
        <begin position="1"/>
        <end position="24"/>
    </location>
</feature>
<keyword evidence="3" id="KW-0732">Signal</keyword>
<accession>A0AAN8PM34</accession>
<dbReference type="PANTHER" id="PTHR39068">
    <property type="entry name" value="LARVAL/PUPAL CUTICLE PROTEIN H1C-LIKE PROTEIN-RELATED"/>
    <property type="match status" value="1"/>
</dbReference>
<protein>
    <submittedName>
        <fullName evidence="4">Uncharacterized protein</fullName>
    </submittedName>
</protein>
<dbReference type="Pfam" id="PF11018">
    <property type="entry name" value="Cuticle_3"/>
    <property type="match status" value="1"/>
</dbReference>
<proteinExistence type="predicted"/>
<keyword evidence="1" id="KW-0193">Cuticle</keyword>
<reference evidence="4 5" key="1">
    <citation type="submission" date="2023-10" db="EMBL/GenBank/DDBJ databases">
        <title>Genomes of two closely related lineages of the louse Polyplax serrata with different host specificities.</title>
        <authorList>
            <person name="Martinu J."/>
            <person name="Tarabai H."/>
            <person name="Stefka J."/>
            <person name="Hypsa V."/>
        </authorList>
    </citation>
    <scope>NUCLEOTIDE SEQUENCE [LARGE SCALE GENOMIC DNA]</scope>
    <source>
        <strain evidence="4">HR10_N</strain>
    </source>
</reference>
<evidence type="ECO:0000313" key="5">
    <source>
        <dbReference type="Proteomes" id="UP001372834"/>
    </source>
</evidence>
<dbReference type="GO" id="GO:0042302">
    <property type="term" value="F:structural constituent of cuticle"/>
    <property type="evidence" value="ECO:0007669"/>
    <property type="project" value="UniProtKB-KW"/>
</dbReference>
<feature type="chain" id="PRO_5043017460" evidence="3">
    <location>
        <begin position="25"/>
        <end position="178"/>
    </location>
</feature>
<evidence type="ECO:0000313" key="4">
    <source>
        <dbReference type="EMBL" id="KAK6639053.1"/>
    </source>
</evidence>
<comment type="caution">
    <text evidence="4">The sequence shown here is derived from an EMBL/GenBank/DDBJ whole genome shotgun (WGS) entry which is preliminary data.</text>
</comment>
<evidence type="ECO:0000256" key="2">
    <source>
        <dbReference type="ARBA" id="ARBA00022737"/>
    </source>
</evidence>
<evidence type="ECO:0000256" key="1">
    <source>
        <dbReference type="ARBA" id="ARBA00022460"/>
    </source>
</evidence>
<dbReference type="InterPro" id="IPR022727">
    <property type="entry name" value="Cuticle_C1"/>
</dbReference>
<dbReference type="AlphaFoldDB" id="A0AAN8PM34"/>
<gene>
    <name evidence="4" type="ORF">RUM43_007323</name>
</gene>
<evidence type="ECO:0000256" key="3">
    <source>
        <dbReference type="SAM" id="SignalP"/>
    </source>
</evidence>
<sequence>MVLYCVLYCVQLVVVSILLAVANAGYLSAPSPAAYSESAALAYAHAAIGSQTQSVYRSADGKQAVSMYSKAVDTPYSSVRKYDTRITNDAVAYTPVLPHPVATVAHAPTVAHVAHGPAVAAVVQAPSVAHVAHAPATSYAPAYSSYHHSPHYATHYAPAVSKVIAAPTASHVTYSHHY</sequence>
<organism evidence="4 5">
    <name type="scientific">Polyplax serrata</name>
    <name type="common">Common mouse louse</name>
    <dbReference type="NCBI Taxonomy" id="468196"/>
    <lineage>
        <taxon>Eukaryota</taxon>
        <taxon>Metazoa</taxon>
        <taxon>Ecdysozoa</taxon>
        <taxon>Arthropoda</taxon>
        <taxon>Hexapoda</taxon>
        <taxon>Insecta</taxon>
        <taxon>Pterygota</taxon>
        <taxon>Neoptera</taxon>
        <taxon>Paraneoptera</taxon>
        <taxon>Psocodea</taxon>
        <taxon>Troctomorpha</taxon>
        <taxon>Phthiraptera</taxon>
        <taxon>Anoplura</taxon>
        <taxon>Polyplacidae</taxon>
        <taxon>Polyplax</taxon>
    </lineage>
</organism>
<dbReference type="PANTHER" id="PTHR39068:SF2">
    <property type="entry name" value="MIP24391P"/>
    <property type="match status" value="1"/>
</dbReference>
<name>A0AAN8PM34_POLSC</name>
<keyword evidence="2" id="KW-0677">Repeat</keyword>